<dbReference type="Gene3D" id="3.30.710.10">
    <property type="entry name" value="Potassium Channel Kv1.1, Chain A"/>
    <property type="match status" value="1"/>
</dbReference>
<dbReference type="RefSeq" id="XP_013787394.1">
    <property type="nucleotide sequence ID" value="XM_013931940.2"/>
</dbReference>
<dbReference type="Proteomes" id="UP000694941">
    <property type="component" value="Unplaced"/>
</dbReference>
<feature type="domain" description="BTB" evidence="1">
    <location>
        <begin position="36"/>
        <end position="108"/>
    </location>
</feature>
<dbReference type="SUPFAM" id="SSF54695">
    <property type="entry name" value="POZ domain"/>
    <property type="match status" value="1"/>
</dbReference>
<dbReference type="PANTHER" id="PTHR45774:SF4">
    <property type="entry name" value="AXUNDEAD, ISOFORM F"/>
    <property type="match status" value="1"/>
</dbReference>
<proteinExistence type="predicted"/>
<dbReference type="InterPro" id="IPR011705">
    <property type="entry name" value="BACK"/>
</dbReference>
<dbReference type="InterPro" id="IPR011333">
    <property type="entry name" value="SKP1/BTB/POZ_sf"/>
</dbReference>
<dbReference type="Gene3D" id="1.25.40.420">
    <property type="match status" value="1"/>
</dbReference>
<dbReference type="InterPro" id="IPR000210">
    <property type="entry name" value="BTB/POZ_dom"/>
</dbReference>
<dbReference type="SMART" id="SM00225">
    <property type="entry name" value="BTB"/>
    <property type="match status" value="1"/>
</dbReference>
<gene>
    <name evidence="3" type="primary">LOC106471341</name>
</gene>
<dbReference type="PANTHER" id="PTHR45774">
    <property type="entry name" value="BTB/POZ DOMAIN-CONTAINING"/>
    <property type="match status" value="1"/>
</dbReference>
<name>A0ABM1BRR7_LIMPO</name>
<dbReference type="Pfam" id="PF00651">
    <property type="entry name" value="BTB"/>
    <property type="match status" value="1"/>
</dbReference>
<organism evidence="2 3">
    <name type="scientific">Limulus polyphemus</name>
    <name type="common">Atlantic horseshoe crab</name>
    <dbReference type="NCBI Taxonomy" id="6850"/>
    <lineage>
        <taxon>Eukaryota</taxon>
        <taxon>Metazoa</taxon>
        <taxon>Ecdysozoa</taxon>
        <taxon>Arthropoda</taxon>
        <taxon>Chelicerata</taxon>
        <taxon>Merostomata</taxon>
        <taxon>Xiphosura</taxon>
        <taxon>Limulidae</taxon>
        <taxon>Limulus</taxon>
    </lineage>
</organism>
<evidence type="ECO:0000259" key="1">
    <source>
        <dbReference type="PROSITE" id="PS50097"/>
    </source>
</evidence>
<sequence>MTDMKGYTPTFPDDGGSPLPSAPTIGQILYNGEDQSDVIFMVVQGEKCWRFSAHCVILSSASSFFRSILERKKTRIDSVINVEIKHIQPHIFDTILKYIYRGAEEVCLNSTETTMQLLSASKKYLLHELSAICFRYLQDHVVKENVLKVLSCTKDLFASSSHEKEQNQQNELLTICFHIVDTHTQYLLQENDFENLEEYIVKDIVARDTISVQSEVMVFNALIRWACQECKRRKMEVTSINKRVILGKLLYSVRYLVMSLDDFSLGPAISGVLSDEEKNGLMARLKGDFSCPLPDQLNGRQLRTTRKGPFVSVNTTHPCHLAVVTNSEASLRSYSRRKKKTIKKLVQGLTDALVYVFRLLD</sequence>
<evidence type="ECO:0000313" key="2">
    <source>
        <dbReference type="Proteomes" id="UP000694941"/>
    </source>
</evidence>
<keyword evidence="2" id="KW-1185">Reference proteome</keyword>
<reference evidence="3" key="1">
    <citation type="submission" date="2025-08" db="UniProtKB">
        <authorList>
            <consortium name="RefSeq"/>
        </authorList>
    </citation>
    <scope>IDENTIFICATION</scope>
    <source>
        <tissue evidence="3">Muscle</tissue>
    </source>
</reference>
<protein>
    <submittedName>
        <fullName evidence="3">BTB/POZ domain-containing protein 2-like</fullName>
    </submittedName>
</protein>
<dbReference type="PROSITE" id="PS50097">
    <property type="entry name" value="BTB"/>
    <property type="match status" value="1"/>
</dbReference>
<evidence type="ECO:0000313" key="3">
    <source>
        <dbReference type="RefSeq" id="XP_013787394.1"/>
    </source>
</evidence>
<dbReference type="GeneID" id="106471341"/>
<accession>A0ABM1BRR7</accession>
<dbReference type="Pfam" id="PF07707">
    <property type="entry name" value="BACK"/>
    <property type="match status" value="1"/>
</dbReference>